<evidence type="ECO:0000256" key="2">
    <source>
        <dbReference type="ARBA" id="ARBA00023002"/>
    </source>
</evidence>
<dbReference type="RefSeq" id="WP_227167834.1">
    <property type="nucleotide sequence ID" value="NZ_CABJCG010000005.1"/>
</dbReference>
<dbReference type="STRING" id="460384.SAMN05216313_1677"/>
<dbReference type="FunFam" id="3.40.50.720:FF:000084">
    <property type="entry name" value="Short-chain dehydrogenase reductase"/>
    <property type="match status" value="1"/>
</dbReference>
<dbReference type="SUPFAM" id="SSF51735">
    <property type="entry name" value="NAD(P)-binding Rossmann-fold domains"/>
    <property type="match status" value="1"/>
</dbReference>
<organism evidence="4 5">
    <name type="scientific">Enterocloster lavalensis</name>
    <dbReference type="NCBI Taxonomy" id="460384"/>
    <lineage>
        <taxon>Bacteria</taxon>
        <taxon>Bacillati</taxon>
        <taxon>Bacillota</taxon>
        <taxon>Clostridia</taxon>
        <taxon>Lachnospirales</taxon>
        <taxon>Lachnospiraceae</taxon>
        <taxon>Enterocloster</taxon>
    </lineage>
</organism>
<dbReference type="PRINTS" id="PR00081">
    <property type="entry name" value="GDHRDH"/>
</dbReference>
<keyword evidence="5" id="KW-1185">Reference proteome</keyword>
<name>A0A1I0KCL5_9FIRM</name>
<dbReference type="GO" id="GO:0016616">
    <property type="term" value="F:oxidoreductase activity, acting on the CH-OH group of donors, NAD or NADP as acceptor"/>
    <property type="evidence" value="ECO:0007669"/>
    <property type="project" value="TreeGrafter"/>
</dbReference>
<evidence type="ECO:0000313" key="5">
    <source>
        <dbReference type="Proteomes" id="UP000198508"/>
    </source>
</evidence>
<dbReference type="PANTHER" id="PTHR42760">
    <property type="entry name" value="SHORT-CHAIN DEHYDROGENASES/REDUCTASES FAMILY MEMBER"/>
    <property type="match status" value="1"/>
</dbReference>
<protein>
    <submittedName>
        <fullName evidence="4">2-hydroxycyclohexane-1-carbonyl-CoA dehydrogenase</fullName>
    </submittedName>
</protein>
<dbReference type="AlphaFoldDB" id="A0A1I0KCL5"/>
<gene>
    <name evidence="4" type="ORF">SAMN05216313_1677</name>
</gene>
<dbReference type="PRINTS" id="PR00080">
    <property type="entry name" value="SDRFAMILY"/>
</dbReference>
<dbReference type="InterPro" id="IPR002347">
    <property type="entry name" value="SDR_fam"/>
</dbReference>
<dbReference type="InterPro" id="IPR020904">
    <property type="entry name" value="Sc_DH/Rdtase_CS"/>
</dbReference>
<dbReference type="GO" id="GO:0008206">
    <property type="term" value="P:bile acid metabolic process"/>
    <property type="evidence" value="ECO:0007669"/>
    <property type="project" value="UniProtKB-ARBA"/>
</dbReference>
<dbReference type="PROSITE" id="PS00061">
    <property type="entry name" value="ADH_SHORT"/>
    <property type="match status" value="1"/>
</dbReference>
<accession>A0A1I0KCL5</accession>
<dbReference type="Proteomes" id="UP000198508">
    <property type="component" value="Unassembled WGS sequence"/>
</dbReference>
<dbReference type="PANTHER" id="PTHR42760:SF133">
    <property type="entry name" value="3-OXOACYL-[ACYL-CARRIER-PROTEIN] REDUCTASE"/>
    <property type="match status" value="1"/>
</dbReference>
<evidence type="ECO:0000256" key="1">
    <source>
        <dbReference type="ARBA" id="ARBA00006484"/>
    </source>
</evidence>
<reference evidence="5" key="1">
    <citation type="submission" date="2016-10" db="EMBL/GenBank/DDBJ databases">
        <authorList>
            <person name="Varghese N."/>
            <person name="Submissions S."/>
        </authorList>
    </citation>
    <scope>NUCLEOTIDE SEQUENCE [LARGE SCALE GENOMIC DNA]</scope>
    <source>
        <strain evidence="5">NLAE-zl-G277</strain>
    </source>
</reference>
<evidence type="ECO:0000313" key="4">
    <source>
        <dbReference type="EMBL" id="SEU22140.1"/>
    </source>
</evidence>
<sequence>MEERVQKAMFDYFRLEGQAAIVTGSGNGIGRATAIMLADLGARVMVCDIEGDSAKKVAEEIGGRGGTALYNRCDVTNLEEIRDTIGKTAEAFGGVDILVNNAAGFGGGKTFDRMTYEEWDRLIRINLTGAYMFTNEVLPYMVKKQHGKICMVSSGAALGYDFSDPHYAASKAGMIGLAKELSQELAKHRINVNALGTGLTDTRMAHLPGRSWEDETKGLPWHRVGTPEDQAAAIVFLVSEAAEYITGQVLCPNGGAWM</sequence>
<evidence type="ECO:0000256" key="3">
    <source>
        <dbReference type="RuleBase" id="RU000363"/>
    </source>
</evidence>
<dbReference type="InterPro" id="IPR036291">
    <property type="entry name" value="NAD(P)-bd_dom_sf"/>
</dbReference>
<dbReference type="Pfam" id="PF00106">
    <property type="entry name" value="adh_short"/>
    <property type="match status" value="1"/>
</dbReference>
<dbReference type="Gene3D" id="3.40.50.720">
    <property type="entry name" value="NAD(P)-binding Rossmann-like Domain"/>
    <property type="match status" value="1"/>
</dbReference>
<proteinExistence type="inferred from homology"/>
<comment type="similarity">
    <text evidence="1 3">Belongs to the short-chain dehydrogenases/reductases (SDR) family.</text>
</comment>
<dbReference type="EMBL" id="FOIM01000067">
    <property type="protein sequence ID" value="SEU22140.1"/>
    <property type="molecule type" value="Genomic_DNA"/>
</dbReference>
<keyword evidence="2" id="KW-0560">Oxidoreductase</keyword>